<feature type="active site" evidence="13">
    <location>
        <position position="69"/>
    </location>
</feature>
<comment type="similarity">
    <text evidence="1 13">Belongs to the RuvC family.</text>
</comment>
<comment type="subunit">
    <text evidence="13">Homodimer which binds Holliday junction (HJ) DNA. The HJ becomes 2-fold symmetrical on binding to RuvC with unstacked arms; it has a different conformation from HJ DNA in complex with RuvA. In the full resolvosome a probable DNA-RuvA(4)-RuvB(12)-RuvC(2) complex forms which resolves the HJ.</text>
</comment>
<protein>
    <recommendedName>
        <fullName evidence="13 14">Crossover junction endodeoxyribonuclease RuvC</fullName>
        <ecNumber evidence="13 14">3.1.21.10</ecNumber>
    </recommendedName>
    <alternativeName>
        <fullName evidence="13">Holliday junction nuclease RuvC</fullName>
    </alternativeName>
    <alternativeName>
        <fullName evidence="13">Holliday junction resolvase RuvC</fullName>
    </alternativeName>
</protein>
<evidence type="ECO:0000256" key="6">
    <source>
        <dbReference type="ARBA" id="ARBA00022763"/>
    </source>
</evidence>
<dbReference type="GO" id="GO:0006310">
    <property type="term" value="P:DNA recombination"/>
    <property type="evidence" value="ECO:0007669"/>
    <property type="project" value="UniProtKB-UniRule"/>
</dbReference>
<evidence type="ECO:0000256" key="12">
    <source>
        <dbReference type="ARBA" id="ARBA00029354"/>
    </source>
</evidence>
<evidence type="ECO:0000313" key="16">
    <source>
        <dbReference type="Proteomes" id="UP000198651"/>
    </source>
</evidence>
<evidence type="ECO:0000313" key="15">
    <source>
        <dbReference type="EMBL" id="CUT17304.1"/>
    </source>
</evidence>
<keyword evidence="6 13" id="KW-0227">DNA damage</keyword>
<dbReference type="SUPFAM" id="SSF53098">
    <property type="entry name" value="Ribonuclease H-like"/>
    <property type="match status" value="1"/>
</dbReference>
<dbReference type="GO" id="GO:0003677">
    <property type="term" value="F:DNA binding"/>
    <property type="evidence" value="ECO:0007669"/>
    <property type="project" value="UniProtKB-KW"/>
</dbReference>
<dbReference type="STRING" id="1561003.Ark11_0455"/>
<keyword evidence="16" id="KW-1185">Reference proteome</keyword>
<dbReference type="GO" id="GO:0000287">
    <property type="term" value="F:magnesium ion binding"/>
    <property type="evidence" value="ECO:0007669"/>
    <property type="project" value="UniProtKB-UniRule"/>
</dbReference>
<evidence type="ECO:0000256" key="1">
    <source>
        <dbReference type="ARBA" id="ARBA00009518"/>
    </source>
</evidence>
<dbReference type="PANTHER" id="PTHR30194:SF3">
    <property type="entry name" value="CROSSOVER JUNCTION ENDODEOXYRIBONUCLEASE RUVC"/>
    <property type="match status" value="1"/>
</dbReference>
<gene>
    <name evidence="13 15" type="primary">ruvC</name>
    <name evidence="15" type="ORF">Ark11_0455</name>
</gene>
<keyword evidence="8 13" id="KW-0460">Magnesium</keyword>
<dbReference type="OrthoDB" id="9805499at2"/>
<keyword evidence="11 13" id="KW-0234">DNA repair</keyword>
<evidence type="ECO:0000256" key="7">
    <source>
        <dbReference type="ARBA" id="ARBA00022801"/>
    </source>
</evidence>
<keyword evidence="4 13" id="KW-0479">Metal-binding</keyword>
<dbReference type="InterPro" id="IPR020563">
    <property type="entry name" value="X-over_junc_endoDNase_Mg_BS"/>
</dbReference>
<dbReference type="InterPro" id="IPR036397">
    <property type="entry name" value="RNaseH_sf"/>
</dbReference>
<evidence type="ECO:0000256" key="3">
    <source>
        <dbReference type="ARBA" id="ARBA00022722"/>
    </source>
</evidence>
<dbReference type="GO" id="GO:0006281">
    <property type="term" value="P:DNA repair"/>
    <property type="evidence" value="ECO:0007669"/>
    <property type="project" value="UniProtKB-UniRule"/>
</dbReference>
<evidence type="ECO:0000256" key="2">
    <source>
        <dbReference type="ARBA" id="ARBA00022490"/>
    </source>
</evidence>
<evidence type="ECO:0000256" key="14">
    <source>
        <dbReference type="NCBIfam" id="TIGR00228"/>
    </source>
</evidence>
<feature type="binding site" evidence="13">
    <location>
        <position position="9"/>
    </location>
    <ligand>
        <name>Mg(2+)</name>
        <dbReference type="ChEBI" id="CHEBI:18420"/>
        <label>1</label>
    </ligand>
</feature>
<evidence type="ECO:0000256" key="4">
    <source>
        <dbReference type="ARBA" id="ARBA00022723"/>
    </source>
</evidence>
<evidence type="ECO:0000256" key="5">
    <source>
        <dbReference type="ARBA" id="ARBA00022759"/>
    </source>
</evidence>
<keyword evidence="7 13" id="KW-0378">Hydrolase</keyword>
<feature type="binding site" evidence="13">
    <location>
        <position position="69"/>
    </location>
    <ligand>
        <name>Mg(2+)</name>
        <dbReference type="ChEBI" id="CHEBI:18420"/>
        <label>2</label>
    </ligand>
</feature>
<keyword evidence="2 13" id="KW-0963">Cytoplasm</keyword>
<dbReference type="NCBIfam" id="TIGR00228">
    <property type="entry name" value="ruvC"/>
    <property type="match status" value="1"/>
</dbReference>
<comment type="subcellular location">
    <subcellularLocation>
        <location evidence="13">Cytoplasm</location>
    </subcellularLocation>
</comment>
<dbReference type="Proteomes" id="UP000198651">
    <property type="component" value="Chromosome I"/>
</dbReference>
<dbReference type="EMBL" id="LN906597">
    <property type="protein sequence ID" value="CUT17304.1"/>
    <property type="molecule type" value="Genomic_DNA"/>
</dbReference>
<keyword evidence="10 13" id="KW-0233">DNA recombination</keyword>
<evidence type="ECO:0000256" key="9">
    <source>
        <dbReference type="ARBA" id="ARBA00023125"/>
    </source>
</evidence>
<dbReference type="PANTHER" id="PTHR30194">
    <property type="entry name" value="CROSSOVER JUNCTION ENDODEOXYRIBONUCLEASE RUVC"/>
    <property type="match status" value="1"/>
</dbReference>
<accession>A0A0S4M585</accession>
<dbReference type="PRINTS" id="PR00696">
    <property type="entry name" value="RSOLVASERUVC"/>
</dbReference>
<dbReference type="InterPro" id="IPR002176">
    <property type="entry name" value="X-over_junc_endoDNase_RuvC"/>
</dbReference>
<dbReference type="InterPro" id="IPR012337">
    <property type="entry name" value="RNaseH-like_sf"/>
</dbReference>
<name>A0A0S4M585_9BURK</name>
<comment type="catalytic activity">
    <reaction evidence="12 13">
        <text>Endonucleolytic cleavage at a junction such as a reciprocal single-stranded crossover between two homologous DNA duplexes (Holliday junction).</text>
        <dbReference type="EC" id="3.1.21.10"/>
    </reaction>
</comment>
<dbReference type="AlphaFoldDB" id="A0A0S4M585"/>
<evidence type="ECO:0000256" key="11">
    <source>
        <dbReference type="ARBA" id="ARBA00023204"/>
    </source>
</evidence>
<dbReference type="GO" id="GO:0008821">
    <property type="term" value="F:crossover junction DNA endonuclease activity"/>
    <property type="evidence" value="ECO:0007669"/>
    <property type="project" value="UniProtKB-UniRule"/>
</dbReference>
<dbReference type="RefSeq" id="WP_092342050.1">
    <property type="nucleotide sequence ID" value="NZ_FLSL01000103.1"/>
</dbReference>
<dbReference type="FunFam" id="3.30.420.10:FF:000002">
    <property type="entry name" value="Crossover junction endodeoxyribonuclease RuvC"/>
    <property type="match status" value="1"/>
</dbReference>
<keyword evidence="3 13" id="KW-0540">Nuclease</keyword>
<dbReference type="PROSITE" id="PS01321">
    <property type="entry name" value="RUVC"/>
    <property type="match status" value="1"/>
</dbReference>
<proteinExistence type="inferred from homology"/>
<dbReference type="EC" id="3.1.21.10" evidence="13 14"/>
<dbReference type="GO" id="GO:0048476">
    <property type="term" value="C:Holliday junction resolvase complex"/>
    <property type="evidence" value="ECO:0007669"/>
    <property type="project" value="UniProtKB-UniRule"/>
</dbReference>
<dbReference type="Pfam" id="PF02075">
    <property type="entry name" value="RuvC"/>
    <property type="match status" value="1"/>
</dbReference>
<comment type="cofactor">
    <cofactor evidence="13">
        <name>Mg(2+)</name>
        <dbReference type="ChEBI" id="CHEBI:18420"/>
    </cofactor>
    <text evidence="13">Binds 2 Mg(2+) ion per subunit.</text>
</comment>
<feature type="active site" evidence="13">
    <location>
        <position position="9"/>
    </location>
</feature>
<dbReference type="PATRIC" id="fig|1561003.3.peg.472"/>
<keyword evidence="5 13" id="KW-0255">Endonuclease</keyword>
<evidence type="ECO:0000256" key="10">
    <source>
        <dbReference type="ARBA" id="ARBA00023172"/>
    </source>
</evidence>
<keyword evidence="9 13" id="KW-0238">DNA-binding</keyword>
<feature type="active site" evidence="13">
    <location>
        <position position="141"/>
    </location>
</feature>
<evidence type="ECO:0000256" key="13">
    <source>
        <dbReference type="HAMAP-Rule" id="MF_00034"/>
    </source>
</evidence>
<dbReference type="HAMAP" id="MF_00034">
    <property type="entry name" value="RuvC"/>
    <property type="match status" value="1"/>
</dbReference>
<comment type="function">
    <text evidence="13">The RuvA-RuvB-RuvC complex processes Holliday junction (HJ) DNA during genetic recombination and DNA repair. Endonuclease that resolves HJ intermediates. Cleaves cruciform DNA by making single-stranded nicks across the HJ at symmetrical positions within the homologous arms, yielding a 5'-phosphate and a 3'-hydroxyl group; requires a central core of homology in the junction. The consensus cleavage sequence is 5'-(A/T)TT(C/G)-3'. Cleavage occurs on the 3'-side of the TT dinucleotide at the point of strand exchange. HJ branch migration catalyzed by RuvA-RuvB allows RuvC to scan DNA until it finds its consensus sequence, where it cleaves and resolves the cruciform DNA.</text>
</comment>
<dbReference type="Gene3D" id="3.30.420.10">
    <property type="entry name" value="Ribonuclease H-like superfamily/Ribonuclease H"/>
    <property type="match status" value="1"/>
</dbReference>
<dbReference type="CDD" id="cd16962">
    <property type="entry name" value="RuvC"/>
    <property type="match status" value="1"/>
</dbReference>
<sequence>MTTRILGLDPGSRLTGFGVIDCASPFKFSYVASGVVRTTQGVLALRLKELFEGVGTVVGTFSPDIVCIEKVFVNVNPQSTLCLGQARGVVLCSAAMFDLPISEYTALQIKKSVVGNGHADKNQVQYMVSYLLELQKKVGSDASDALACAICGAQRILSTSGGVGR</sequence>
<dbReference type="GO" id="GO:0005737">
    <property type="term" value="C:cytoplasm"/>
    <property type="evidence" value="ECO:0007669"/>
    <property type="project" value="UniProtKB-SubCell"/>
</dbReference>
<reference evidence="16" key="1">
    <citation type="submission" date="2015-11" db="EMBL/GenBank/DDBJ databases">
        <authorList>
            <person name="Seth-Smith H.M.B."/>
        </authorList>
    </citation>
    <scope>NUCLEOTIDE SEQUENCE [LARGE SCALE GENOMIC DNA]</scope>
    <source>
        <strain evidence="16">2013Ark11</strain>
    </source>
</reference>
<evidence type="ECO:0000256" key="8">
    <source>
        <dbReference type="ARBA" id="ARBA00022842"/>
    </source>
</evidence>
<organism evidence="15 16">
    <name type="scientific">Candidatus Ichthyocystis hellenicum</name>
    <dbReference type="NCBI Taxonomy" id="1561003"/>
    <lineage>
        <taxon>Bacteria</taxon>
        <taxon>Pseudomonadati</taxon>
        <taxon>Pseudomonadota</taxon>
        <taxon>Betaproteobacteria</taxon>
        <taxon>Burkholderiales</taxon>
        <taxon>Candidatus Ichthyocystis</taxon>
    </lineage>
</organism>
<feature type="binding site" evidence="13">
    <location>
        <position position="141"/>
    </location>
    <ligand>
        <name>Mg(2+)</name>
        <dbReference type="ChEBI" id="CHEBI:18420"/>
        <label>1</label>
    </ligand>
</feature>